<sequence>MNEVLFFLSSLSFFICLRAIFQRYRPDDVDKDKVGLLYNTCVSLTHSTLASILSISGEGKLDKISACCKQMPSRNCVDGVSARKPVMKLLLLGSFKCTKLQKIPIKLHVLFQEKLNDN</sequence>
<evidence type="ECO:0000313" key="2">
    <source>
        <dbReference type="EMBL" id="KII68124.1"/>
    </source>
</evidence>
<protein>
    <submittedName>
        <fullName evidence="2">Uncharacterized protein</fullName>
    </submittedName>
</protein>
<dbReference type="Proteomes" id="UP000031668">
    <property type="component" value="Unassembled WGS sequence"/>
</dbReference>
<evidence type="ECO:0000313" key="3">
    <source>
        <dbReference type="Proteomes" id="UP000031668"/>
    </source>
</evidence>
<keyword evidence="1" id="KW-0732">Signal</keyword>
<comment type="caution">
    <text evidence="2">The sequence shown here is derived from an EMBL/GenBank/DDBJ whole genome shotgun (WGS) entry which is preliminary data.</text>
</comment>
<evidence type="ECO:0000256" key="1">
    <source>
        <dbReference type="SAM" id="SignalP"/>
    </source>
</evidence>
<dbReference type="EMBL" id="JWZT01002953">
    <property type="protein sequence ID" value="KII68124.1"/>
    <property type="molecule type" value="Genomic_DNA"/>
</dbReference>
<organism evidence="2 3">
    <name type="scientific">Thelohanellus kitauei</name>
    <name type="common">Myxosporean</name>
    <dbReference type="NCBI Taxonomy" id="669202"/>
    <lineage>
        <taxon>Eukaryota</taxon>
        <taxon>Metazoa</taxon>
        <taxon>Cnidaria</taxon>
        <taxon>Myxozoa</taxon>
        <taxon>Myxosporea</taxon>
        <taxon>Bivalvulida</taxon>
        <taxon>Platysporina</taxon>
        <taxon>Myxobolidae</taxon>
        <taxon>Thelohanellus</taxon>
    </lineage>
</organism>
<name>A0A0C2IRU3_THEKT</name>
<proteinExistence type="predicted"/>
<keyword evidence="3" id="KW-1185">Reference proteome</keyword>
<dbReference type="AlphaFoldDB" id="A0A0C2IRU3"/>
<reference evidence="2 3" key="1">
    <citation type="journal article" date="2014" name="Genome Biol. Evol.">
        <title>The genome of the myxosporean Thelohanellus kitauei shows adaptations to nutrient acquisition within its fish host.</title>
        <authorList>
            <person name="Yang Y."/>
            <person name="Xiong J."/>
            <person name="Zhou Z."/>
            <person name="Huo F."/>
            <person name="Miao W."/>
            <person name="Ran C."/>
            <person name="Liu Y."/>
            <person name="Zhang J."/>
            <person name="Feng J."/>
            <person name="Wang M."/>
            <person name="Wang M."/>
            <person name="Wang L."/>
            <person name="Yao B."/>
        </authorList>
    </citation>
    <scope>NUCLEOTIDE SEQUENCE [LARGE SCALE GENOMIC DNA]</scope>
    <source>
        <strain evidence="2">Wuqing</strain>
    </source>
</reference>
<gene>
    <name evidence="2" type="ORF">RF11_03005</name>
</gene>
<accession>A0A0C2IRU3</accession>
<feature type="chain" id="PRO_5002167194" evidence="1">
    <location>
        <begin position="20"/>
        <end position="118"/>
    </location>
</feature>
<feature type="signal peptide" evidence="1">
    <location>
        <begin position="1"/>
        <end position="19"/>
    </location>
</feature>